<evidence type="ECO:0000313" key="2">
    <source>
        <dbReference type="Proteomes" id="UP000245697"/>
    </source>
</evidence>
<dbReference type="Proteomes" id="UP000245697">
    <property type="component" value="Unassembled WGS sequence"/>
</dbReference>
<sequence length="212" mass="23727">MYVIEMTSEPAVAGDRDTVGGRPILETEQSWPDCTCGRRMALFFQIDVPADVPHFGGEHLLVFQCPIHNDAAFGPRRLPERYWETPLGGNETAFWRILRHRGGVVAASPDDIIQPLRLALRPSGPDDEWDFRVGGHPAWIQEPEDHICACGADLEFLAQIPENLGFPKRPEAPEQIDTFDFDAYGLCLGNMAYLFACPRRCDAAAAWPINQH</sequence>
<accession>A0A316G1Z4</accession>
<dbReference type="RefSeq" id="WP_203896199.1">
    <property type="nucleotide sequence ID" value="NZ_BONA01000039.1"/>
</dbReference>
<proteinExistence type="predicted"/>
<organism evidence="1 2">
    <name type="scientific">Actinoplanes xinjiangensis</name>
    <dbReference type="NCBI Taxonomy" id="512350"/>
    <lineage>
        <taxon>Bacteria</taxon>
        <taxon>Bacillati</taxon>
        <taxon>Actinomycetota</taxon>
        <taxon>Actinomycetes</taxon>
        <taxon>Micromonosporales</taxon>
        <taxon>Micromonosporaceae</taxon>
        <taxon>Actinoplanes</taxon>
    </lineage>
</organism>
<comment type="caution">
    <text evidence="1">The sequence shown here is derived from an EMBL/GenBank/DDBJ whole genome shotgun (WGS) entry which is preliminary data.</text>
</comment>
<dbReference type="AlphaFoldDB" id="A0A316G1Z4"/>
<evidence type="ECO:0000313" key="1">
    <source>
        <dbReference type="EMBL" id="PWK48397.1"/>
    </source>
</evidence>
<gene>
    <name evidence="1" type="ORF">BC793_106427</name>
</gene>
<name>A0A316G1Z4_9ACTN</name>
<evidence type="ECO:0008006" key="3">
    <source>
        <dbReference type="Google" id="ProtNLM"/>
    </source>
</evidence>
<protein>
    <recommendedName>
        <fullName evidence="3">DUF1963 domain-containing protein</fullName>
    </recommendedName>
</protein>
<keyword evidence="2" id="KW-1185">Reference proteome</keyword>
<reference evidence="1 2" key="1">
    <citation type="submission" date="2018-05" db="EMBL/GenBank/DDBJ databases">
        <title>Genomic Encyclopedia of Archaeal and Bacterial Type Strains, Phase II (KMG-II): from individual species to whole genera.</title>
        <authorList>
            <person name="Goeker M."/>
        </authorList>
    </citation>
    <scope>NUCLEOTIDE SEQUENCE [LARGE SCALE GENOMIC DNA]</scope>
    <source>
        <strain evidence="1 2">DSM 45184</strain>
    </source>
</reference>
<dbReference type="EMBL" id="QGGR01000006">
    <property type="protein sequence ID" value="PWK48397.1"/>
    <property type="molecule type" value="Genomic_DNA"/>
</dbReference>